<dbReference type="InterPro" id="IPR014880">
    <property type="entry name" value="SoxZ_dom"/>
</dbReference>
<dbReference type="NCBIfam" id="TIGR04557">
    <property type="entry name" value="fuse_rel_SoxYZ"/>
    <property type="match status" value="1"/>
</dbReference>
<keyword evidence="5" id="KW-1185">Reference proteome</keyword>
<evidence type="ECO:0000256" key="1">
    <source>
        <dbReference type="SAM" id="SignalP"/>
    </source>
</evidence>
<dbReference type="InterPro" id="IPR038162">
    <property type="entry name" value="SoxY_sf"/>
</dbReference>
<dbReference type="AlphaFoldDB" id="A0A557QJW5"/>
<gene>
    <name evidence="4" type="ORF">FHP91_15455</name>
</gene>
<evidence type="ECO:0000259" key="3">
    <source>
        <dbReference type="Pfam" id="PF13501"/>
    </source>
</evidence>
<dbReference type="Pfam" id="PF13501">
    <property type="entry name" value="SoxY"/>
    <property type="match status" value="1"/>
</dbReference>
<comment type="caution">
    <text evidence="4">The sequence shown here is derived from an EMBL/GenBank/DDBJ whole genome shotgun (WGS) entry which is preliminary data.</text>
</comment>
<feature type="chain" id="PRO_5021985459" evidence="1">
    <location>
        <begin position="22"/>
        <end position="254"/>
    </location>
</feature>
<name>A0A557QJW5_9RHOO</name>
<dbReference type="Pfam" id="PF08770">
    <property type="entry name" value="SoxZ"/>
    <property type="match status" value="1"/>
</dbReference>
<proteinExistence type="predicted"/>
<dbReference type="SUPFAM" id="SSF81296">
    <property type="entry name" value="E set domains"/>
    <property type="match status" value="1"/>
</dbReference>
<feature type="signal peptide" evidence="1">
    <location>
        <begin position="1"/>
        <end position="21"/>
    </location>
</feature>
<accession>A0A557QJW5</accession>
<reference evidence="4 5" key="1">
    <citation type="submission" date="2019-07" db="EMBL/GenBank/DDBJ databases">
        <title>The pathways for chlorine oxyanion respiration interact through the shared metabolite chlorate.</title>
        <authorList>
            <person name="Barnum T.P."/>
            <person name="Cheng Y."/>
            <person name="Hill K.A."/>
            <person name="Lucas L.N."/>
            <person name="Carlson H.K."/>
            <person name="Coates J.D."/>
        </authorList>
    </citation>
    <scope>NUCLEOTIDE SEQUENCE [LARGE SCALE GENOMIC DNA]</scope>
    <source>
        <strain evidence="4 5">SFB-3</strain>
    </source>
</reference>
<dbReference type="RefSeq" id="WP_144310438.1">
    <property type="nucleotide sequence ID" value="NZ_VMNK01000015.1"/>
</dbReference>
<protein>
    <submittedName>
        <fullName evidence="4">Quinoprotein dehydrogenase-associated SoxYZ-like carrier</fullName>
    </submittedName>
</protein>
<organism evidence="4 5">
    <name type="scientific">Denitromonas halophila</name>
    <dbReference type="NCBI Taxonomy" id="1629404"/>
    <lineage>
        <taxon>Bacteria</taxon>
        <taxon>Pseudomonadati</taxon>
        <taxon>Pseudomonadota</taxon>
        <taxon>Betaproteobacteria</taxon>
        <taxon>Rhodocyclales</taxon>
        <taxon>Zoogloeaceae</taxon>
        <taxon>Denitromonas</taxon>
    </lineage>
</organism>
<sequence length="254" mass="27530">MPALPRFAVIGLALWATLALAEPDPLDSARWGDMRAQLFAAEATVVFDPRVSVTGPLTAEDSMNVPIAVDATALPEVVEVLVFADFNPITKVLAFRPKTARPELAFRIKLQQSSPVRAAARTADGVWHVGGTWVITTGGGCTVPSTGSASPEWQRRLNEVSGRIWSRPEGNRVRLRIIHPMDTGLAASIPAFYIEQLAITDGQQRVLMEIDAFEPVSENPLFTLDLPPTVTDLASVQITGRDNNGNKVNAQVER</sequence>
<evidence type="ECO:0000313" key="4">
    <source>
        <dbReference type="EMBL" id="TVO53193.1"/>
    </source>
</evidence>
<dbReference type="Proteomes" id="UP000319502">
    <property type="component" value="Unassembled WGS sequence"/>
</dbReference>
<dbReference type="OrthoDB" id="5343309at2"/>
<feature type="domain" description="Ig-like SoxY" evidence="3">
    <location>
        <begin position="36"/>
        <end position="141"/>
    </location>
</feature>
<dbReference type="InterPro" id="IPR032711">
    <property type="entry name" value="SoxY"/>
</dbReference>
<dbReference type="Gene3D" id="2.60.40.10">
    <property type="entry name" value="Immunoglobulins"/>
    <property type="match status" value="1"/>
</dbReference>
<feature type="domain" description="Sulphur oxidation protein SoxZ" evidence="2">
    <location>
        <begin position="172"/>
        <end position="252"/>
    </location>
</feature>
<dbReference type="InterPro" id="IPR030831">
    <property type="entry name" value="Fuse-rel_SoxYZ"/>
</dbReference>
<evidence type="ECO:0000259" key="2">
    <source>
        <dbReference type="Pfam" id="PF08770"/>
    </source>
</evidence>
<evidence type="ECO:0000313" key="5">
    <source>
        <dbReference type="Proteomes" id="UP000319502"/>
    </source>
</evidence>
<dbReference type="InterPro" id="IPR013783">
    <property type="entry name" value="Ig-like_fold"/>
</dbReference>
<dbReference type="InterPro" id="IPR014756">
    <property type="entry name" value="Ig_E-set"/>
</dbReference>
<dbReference type="Gene3D" id="2.60.40.2470">
    <property type="entry name" value="SoxY domain"/>
    <property type="match status" value="1"/>
</dbReference>
<keyword evidence="1" id="KW-0732">Signal</keyword>
<dbReference type="EMBL" id="VMNK01000015">
    <property type="protein sequence ID" value="TVO53193.1"/>
    <property type="molecule type" value="Genomic_DNA"/>
</dbReference>